<reference evidence="3 4" key="1">
    <citation type="submission" date="2017-06" db="EMBL/GenBank/DDBJ databases">
        <title>Draft genome sequence of anaerobic fermentative bacterium Anaeromicrobium sediminis DY2726D isolated from West Pacific Ocean sediments.</title>
        <authorList>
            <person name="Zeng X."/>
        </authorList>
    </citation>
    <scope>NUCLEOTIDE SEQUENCE [LARGE SCALE GENOMIC DNA]</scope>
    <source>
        <strain evidence="3 4">DY2726D</strain>
    </source>
</reference>
<dbReference type="EMBL" id="NIBG01000027">
    <property type="protein sequence ID" value="PAB57216.1"/>
    <property type="molecule type" value="Genomic_DNA"/>
</dbReference>
<sequence>MALTVHEALKLDALKRFRLVAGMSGLDRKITRAGILDHEVGEQILNSVQVGEFIFSNLLAIRDQPEMIVDFVRNLIDAQAACFAIKTIYFKEIPKEAIELAHEHGLPLFLFDETYVETIILEIDKAINIKNHQEHIKLIIDQITESNLNEFHIRDLAYQINRNFKKNFIVYFATEIEVHGGTNTPLFNPNNLSQFLGGNSLVISYRNGYLIIATYDKDDHEYIKKVSESALKSSGLMDGTYRLGISEIKNSLGLLGRAIDESKYAYDFAYLYDMNEVSFLNMGIYQLLIPIMNNPWVYSFYKGIIEKLTNYDNNKGTDLLNTAIAYVESEGNIQTTSKNLFQHTNTIRYRIRKINEILETSQLKGMTYETLAMAIRLYLINSKLL</sequence>
<feature type="domain" description="PucR C-terminal helix-turn-helix" evidence="2">
    <location>
        <begin position="319"/>
        <end position="376"/>
    </location>
</feature>
<dbReference type="Proteomes" id="UP000216024">
    <property type="component" value="Unassembled WGS sequence"/>
</dbReference>
<evidence type="ECO:0000259" key="1">
    <source>
        <dbReference type="Pfam" id="PF07905"/>
    </source>
</evidence>
<accession>A0A267MCD8</accession>
<protein>
    <recommendedName>
        <fullName evidence="5">PucR family transcriptional regulator</fullName>
    </recommendedName>
</protein>
<evidence type="ECO:0000259" key="2">
    <source>
        <dbReference type="Pfam" id="PF13556"/>
    </source>
</evidence>
<keyword evidence="4" id="KW-1185">Reference proteome</keyword>
<feature type="domain" description="Purine catabolism PurC-like" evidence="1">
    <location>
        <begin position="7"/>
        <end position="118"/>
    </location>
</feature>
<dbReference type="RefSeq" id="WP_095135428.1">
    <property type="nucleotide sequence ID" value="NZ_NIBG01000027.1"/>
</dbReference>
<dbReference type="PANTHER" id="PTHR33744">
    <property type="entry name" value="CARBOHYDRATE DIACID REGULATOR"/>
    <property type="match status" value="1"/>
</dbReference>
<dbReference type="InterPro" id="IPR051448">
    <property type="entry name" value="CdaR-like_regulators"/>
</dbReference>
<dbReference type="Pfam" id="PF13556">
    <property type="entry name" value="HTH_30"/>
    <property type="match status" value="1"/>
</dbReference>
<dbReference type="AlphaFoldDB" id="A0A267MCD8"/>
<dbReference type="InterPro" id="IPR042070">
    <property type="entry name" value="PucR_C-HTH_sf"/>
</dbReference>
<dbReference type="OrthoDB" id="143422at2"/>
<evidence type="ECO:0000313" key="3">
    <source>
        <dbReference type="EMBL" id="PAB57216.1"/>
    </source>
</evidence>
<comment type="caution">
    <text evidence="3">The sequence shown here is derived from an EMBL/GenBank/DDBJ whole genome shotgun (WGS) entry which is preliminary data.</text>
</comment>
<evidence type="ECO:0008006" key="5">
    <source>
        <dbReference type="Google" id="ProtNLM"/>
    </source>
</evidence>
<evidence type="ECO:0000313" key="4">
    <source>
        <dbReference type="Proteomes" id="UP000216024"/>
    </source>
</evidence>
<dbReference type="PANTHER" id="PTHR33744:SF1">
    <property type="entry name" value="DNA-BINDING TRANSCRIPTIONAL ACTIVATOR ADER"/>
    <property type="match status" value="1"/>
</dbReference>
<dbReference type="InterPro" id="IPR025736">
    <property type="entry name" value="PucR_C-HTH_dom"/>
</dbReference>
<dbReference type="InterPro" id="IPR012914">
    <property type="entry name" value="PucR_dom"/>
</dbReference>
<name>A0A267MCD8_9FIRM</name>
<proteinExistence type="predicted"/>
<organism evidence="3 4">
    <name type="scientific">Anaeromicrobium sediminis</name>
    <dbReference type="NCBI Taxonomy" id="1478221"/>
    <lineage>
        <taxon>Bacteria</taxon>
        <taxon>Bacillati</taxon>
        <taxon>Bacillota</taxon>
        <taxon>Clostridia</taxon>
        <taxon>Peptostreptococcales</taxon>
        <taxon>Thermotaleaceae</taxon>
        <taxon>Anaeromicrobium</taxon>
    </lineage>
</organism>
<gene>
    <name evidence="3" type="ORF">CCE28_19210</name>
</gene>
<dbReference type="Pfam" id="PF07905">
    <property type="entry name" value="PucR"/>
    <property type="match status" value="1"/>
</dbReference>
<dbReference type="Gene3D" id="1.10.10.2840">
    <property type="entry name" value="PucR C-terminal helix-turn-helix domain"/>
    <property type="match status" value="1"/>
</dbReference>